<dbReference type="InterPro" id="IPR015421">
    <property type="entry name" value="PyrdxlP-dep_Trfase_major"/>
</dbReference>
<evidence type="ECO:0000256" key="1">
    <source>
        <dbReference type="ARBA" id="ARBA00001933"/>
    </source>
</evidence>
<dbReference type="InterPro" id="IPR000310">
    <property type="entry name" value="Orn/Lys/Arg_deCO2ase_major_dom"/>
</dbReference>
<name>J9GVW4_9ZZZZ</name>
<evidence type="ECO:0000313" key="8">
    <source>
        <dbReference type="EMBL" id="EJX07053.1"/>
    </source>
</evidence>
<feature type="domain" description="Orn/Lys/Arg decarboxylases family 1 pyridoxal-P attachment site" evidence="6">
    <location>
        <begin position="1"/>
        <end position="94"/>
    </location>
</feature>
<dbReference type="SUPFAM" id="SSF53383">
    <property type="entry name" value="PLP-dependent transferases"/>
    <property type="match status" value="1"/>
</dbReference>
<organism evidence="8">
    <name type="scientific">gut metagenome</name>
    <dbReference type="NCBI Taxonomy" id="749906"/>
    <lineage>
        <taxon>unclassified sequences</taxon>
        <taxon>metagenomes</taxon>
        <taxon>organismal metagenomes</taxon>
    </lineage>
</organism>
<dbReference type="GO" id="GO:0016831">
    <property type="term" value="F:carboxy-lyase activity"/>
    <property type="evidence" value="ECO:0007669"/>
    <property type="project" value="UniProtKB-KW"/>
</dbReference>
<dbReference type="PANTHER" id="PTHR43277:SF4">
    <property type="entry name" value="ARGININE DECARBOXYLASE"/>
    <property type="match status" value="1"/>
</dbReference>
<accession>J9GVW4</accession>
<evidence type="ECO:0000256" key="4">
    <source>
        <dbReference type="ARBA" id="ARBA00022898"/>
    </source>
</evidence>
<feature type="domain" description="Orn/Lys/Arg decarboxylase C-terminal" evidence="7">
    <location>
        <begin position="228"/>
        <end position="264"/>
    </location>
</feature>
<dbReference type="InterPro" id="IPR052357">
    <property type="entry name" value="Orn_Lys_Arg_decarboxylase-I"/>
</dbReference>
<dbReference type="EMBL" id="AMCI01000989">
    <property type="protein sequence ID" value="EJX07053.1"/>
    <property type="molecule type" value="Genomic_DNA"/>
</dbReference>
<dbReference type="AlphaFoldDB" id="J9GVW4"/>
<comment type="similarity">
    <text evidence="2">Belongs to the Orn/Lys/Arg decarboxylase class-I family.</text>
</comment>
<dbReference type="Gene3D" id="3.40.640.10">
    <property type="entry name" value="Type I PLP-dependent aspartate aminotransferase-like (Major domain)"/>
    <property type="match status" value="1"/>
</dbReference>
<evidence type="ECO:0000256" key="5">
    <source>
        <dbReference type="ARBA" id="ARBA00023239"/>
    </source>
</evidence>
<evidence type="ECO:0000256" key="2">
    <source>
        <dbReference type="ARBA" id="ARBA00010671"/>
    </source>
</evidence>
<dbReference type="Pfam" id="PF03711">
    <property type="entry name" value="OKR_DC_1_C"/>
    <property type="match status" value="1"/>
</dbReference>
<evidence type="ECO:0000256" key="3">
    <source>
        <dbReference type="ARBA" id="ARBA00022793"/>
    </source>
</evidence>
<dbReference type="InterPro" id="IPR008286">
    <property type="entry name" value="Prn/Lys/Arg_de-COase_C"/>
</dbReference>
<dbReference type="Pfam" id="PF01276">
    <property type="entry name" value="OKR_DC_1"/>
    <property type="match status" value="1"/>
</dbReference>
<protein>
    <submittedName>
        <fullName evidence="8">Lysine decarboxylase</fullName>
    </submittedName>
</protein>
<dbReference type="InterPro" id="IPR036633">
    <property type="entry name" value="Prn/Lys/Arg_de-COase_C_sf"/>
</dbReference>
<keyword evidence="4" id="KW-0663">Pyridoxal phosphate</keyword>
<proteinExistence type="inferred from homology"/>
<comment type="cofactor">
    <cofactor evidence="1">
        <name>pyridoxal 5'-phosphate</name>
        <dbReference type="ChEBI" id="CHEBI:597326"/>
    </cofactor>
</comment>
<comment type="caution">
    <text evidence="8">The sequence shown here is derived from an EMBL/GenBank/DDBJ whole genome shotgun (WGS) entry which is preliminary data.</text>
</comment>
<reference evidence="8" key="1">
    <citation type="journal article" date="2012" name="PLoS ONE">
        <title>Gene sets for utilization of primary and secondary nutrition supplies in the distal gut of endangered iberian lynx.</title>
        <authorList>
            <person name="Alcaide M."/>
            <person name="Messina E."/>
            <person name="Richter M."/>
            <person name="Bargiela R."/>
            <person name="Peplies J."/>
            <person name="Huws S.A."/>
            <person name="Newbold C.J."/>
            <person name="Golyshin P.N."/>
            <person name="Simon M.A."/>
            <person name="Lopez G."/>
            <person name="Yakimov M.M."/>
            <person name="Ferrer M."/>
        </authorList>
    </citation>
    <scope>NUCLEOTIDE SEQUENCE</scope>
</reference>
<gene>
    <name evidence="8" type="ORF">EVA_04835</name>
</gene>
<evidence type="ECO:0000259" key="7">
    <source>
        <dbReference type="Pfam" id="PF03711"/>
    </source>
</evidence>
<dbReference type="InterPro" id="IPR015424">
    <property type="entry name" value="PyrdxlP-dep_Trfase"/>
</dbReference>
<keyword evidence="5" id="KW-0456">Lyase</keyword>
<evidence type="ECO:0000259" key="6">
    <source>
        <dbReference type="Pfam" id="PF01276"/>
    </source>
</evidence>
<sequence>MDEAHGAHLGLFEGWPQSAVQLGADLVVQSSHKTLPSLTQTALLHLGKNSLAAPEEVERQLDIFETSSPSYPLLASLDGCTGILSEQGQELFSRWKTTLDRFSMIVRPLKNLRVLCHGADNKSLHTDIFDFDPSKLVVSTAGTDFTGTSLAKVLRCKFCFETEMACGPITLAMTSAADDPDAVLRFAKALLELDIQADKCPVLFPPALPKPSKSVFTIGTALLKPTLDLPLSKAAGSISGEYIWAYPPGVPLIAPGEVVGPEFAATASALMQSGTTLHHSHCKKPDSIHVLT</sequence>
<keyword evidence="3" id="KW-0210">Decarboxylase</keyword>
<dbReference type="Gene3D" id="3.90.105.10">
    <property type="entry name" value="Molybdopterin biosynthesis moea protein, domain 2"/>
    <property type="match status" value="1"/>
</dbReference>
<dbReference type="SUPFAM" id="SSF55904">
    <property type="entry name" value="Ornithine decarboxylase C-terminal domain"/>
    <property type="match status" value="1"/>
</dbReference>
<dbReference type="PANTHER" id="PTHR43277">
    <property type="entry name" value="ARGININE DECARBOXYLASE"/>
    <property type="match status" value="1"/>
</dbReference>